<feature type="transmembrane region" description="Helical" evidence="9">
    <location>
        <begin position="319"/>
        <end position="341"/>
    </location>
</feature>
<dbReference type="NCBIfam" id="TIGR00879">
    <property type="entry name" value="SP"/>
    <property type="match status" value="1"/>
</dbReference>
<accession>A0A427Y3T6</accession>
<dbReference type="Gene3D" id="1.20.1250.20">
    <property type="entry name" value="MFS general substrate transporter like domains"/>
    <property type="match status" value="1"/>
</dbReference>
<comment type="catalytic activity">
    <reaction evidence="7">
        <text>myo-inositol(out) + H(+)(out) = myo-inositol(in) + H(+)(in)</text>
        <dbReference type="Rhea" id="RHEA:60364"/>
        <dbReference type="ChEBI" id="CHEBI:15378"/>
        <dbReference type="ChEBI" id="CHEBI:17268"/>
    </reaction>
</comment>
<sequence>MSAPTPAPVMVEQKENIAHDEIVAGHVLPSPPSAPQAVADVSPWNRLGSLETMKLFRKTTILCLLAGFNACSDGFQFSLPGQIIANAGFIKQVGVKSANGTYALNAYNVSAWGGIYTGGYIAALLIATYPNDKLGRKFNLLCIQLFLAVACILEMFTTDWRMWGAAKLFDGFSIGFNQATLSTYISELAPTNARGSLLAMYQLWFTIGQFSAAIALYILSKTTPLEWKKAIYSEWLFTGIALIIWVFLPESPRWLASKGKHDRAKAILARLNGSIDGYNVEREYAILLQEVEDGQKLLEASNQMSYFALFRGTNLRRTLLSFGPFAWQTWLGVPIIFGYTSYYFQIAGLSQPFLGTVAVYVILLVFVIISFWSVERIGRRPLLLVGGAVCVITMLINGAVATQTFTTSIGSVIISMACLWCAAYALSAGPLGYVYLGEMSTVVLRAKTTGVAAAMTGVLNLITSYCVPILLSTTAANWGVKGTSFFFAGTGAVGWVLVYFFVPETRGRSYLELDELFERRIPARKFASTQTSVQTVSDMSRKGDEEA</sequence>
<dbReference type="PROSITE" id="PS50850">
    <property type="entry name" value="MFS"/>
    <property type="match status" value="1"/>
</dbReference>
<dbReference type="GO" id="GO:0005351">
    <property type="term" value="F:carbohydrate:proton symporter activity"/>
    <property type="evidence" value="ECO:0007669"/>
    <property type="project" value="TreeGrafter"/>
</dbReference>
<dbReference type="PANTHER" id="PTHR48022:SF68">
    <property type="entry name" value="MAJOR FACILITATOR SUPERFAMILY (MFS) PROFILE DOMAIN-CONTAINING PROTEIN-RELATED"/>
    <property type="match status" value="1"/>
</dbReference>
<evidence type="ECO:0000256" key="3">
    <source>
        <dbReference type="ARBA" id="ARBA00022448"/>
    </source>
</evidence>
<feature type="transmembrane region" description="Helical" evidence="9">
    <location>
        <begin position="109"/>
        <end position="126"/>
    </location>
</feature>
<dbReference type="InterPro" id="IPR003663">
    <property type="entry name" value="Sugar/inositol_transpt"/>
</dbReference>
<reference evidence="11 12" key="1">
    <citation type="submission" date="2018-11" db="EMBL/GenBank/DDBJ databases">
        <title>Genome sequence of Saitozyma podzolica DSM 27192.</title>
        <authorList>
            <person name="Aliyu H."/>
            <person name="Gorte O."/>
            <person name="Ochsenreither K."/>
        </authorList>
    </citation>
    <scope>NUCLEOTIDE SEQUENCE [LARGE SCALE GENOMIC DNA]</scope>
    <source>
        <strain evidence="11 12">DSM 27192</strain>
    </source>
</reference>
<dbReference type="Proteomes" id="UP000279259">
    <property type="component" value="Unassembled WGS sequence"/>
</dbReference>
<feature type="transmembrane region" description="Helical" evidence="9">
    <location>
        <begin position="198"/>
        <end position="219"/>
    </location>
</feature>
<feature type="transmembrane region" description="Helical" evidence="9">
    <location>
        <begin position="353"/>
        <end position="374"/>
    </location>
</feature>
<feature type="transmembrane region" description="Helical" evidence="9">
    <location>
        <begin position="138"/>
        <end position="156"/>
    </location>
</feature>
<evidence type="ECO:0000256" key="8">
    <source>
        <dbReference type="RuleBase" id="RU003346"/>
    </source>
</evidence>
<evidence type="ECO:0000313" key="12">
    <source>
        <dbReference type="Proteomes" id="UP000279259"/>
    </source>
</evidence>
<dbReference type="InterPro" id="IPR005828">
    <property type="entry name" value="MFS_sugar_transport-like"/>
</dbReference>
<dbReference type="AlphaFoldDB" id="A0A427Y3T6"/>
<feature type="transmembrane region" description="Helical" evidence="9">
    <location>
        <begin position="381"/>
        <end position="400"/>
    </location>
</feature>
<evidence type="ECO:0000259" key="10">
    <source>
        <dbReference type="PROSITE" id="PS50850"/>
    </source>
</evidence>
<evidence type="ECO:0000256" key="9">
    <source>
        <dbReference type="SAM" id="Phobius"/>
    </source>
</evidence>
<evidence type="ECO:0000256" key="5">
    <source>
        <dbReference type="ARBA" id="ARBA00022989"/>
    </source>
</evidence>
<protein>
    <recommendedName>
        <fullName evidence="10">Major facilitator superfamily (MFS) profile domain-containing protein</fullName>
    </recommendedName>
</protein>
<dbReference type="EMBL" id="RSCD01000019">
    <property type="protein sequence ID" value="RSH85744.1"/>
    <property type="molecule type" value="Genomic_DNA"/>
</dbReference>
<dbReference type="SUPFAM" id="SSF103473">
    <property type="entry name" value="MFS general substrate transporter"/>
    <property type="match status" value="1"/>
</dbReference>
<feature type="domain" description="Major facilitator superfamily (MFS) profile" evidence="10">
    <location>
        <begin position="62"/>
        <end position="506"/>
    </location>
</feature>
<gene>
    <name evidence="11" type="ORF">EHS25_003885</name>
</gene>
<comment type="caution">
    <text evidence="11">The sequence shown here is derived from an EMBL/GenBank/DDBJ whole genome shotgun (WGS) entry which is preliminary data.</text>
</comment>
<evidence type="ECO:0000256" key="2">
    <source>
        <dbReference type="ARBA" id="ARBA00010992"/>
    </source>
</evidence>
<keyword evidence="6 9" id="KW-0472">Membrane</keyword>
<dbReference type="InterPro" id="IPR005829">
    <property type="entry name" value="Sugar_transporter_CS"/>
</dbReference>
<dbReference type="InterPro" id="IPR050360">
    <property type="entry name" value="MFS_Sugar_Transporters"/>
</dbReference>
<evidence type="ECO:0000256" key="1">
    <source>
        <dbReference type="ARBA" id="ARBA00004141"/>
    </source>
</evidence>
<dbReference type="InterPro" id="IPR020846">
    <property type="entry name" value="MFS_dom"/>
</dbReference>
<evidence type="ECO:0000256" key="6">
    <source>
        <dbReference type="ARBA" id="ARBA00023136"/>
    </source>
</evidence>
<name>A0A427Y3T6_9TREE</name>
<dbReference type="Pfam" id="PF00083">
    <property type="entry name" value="Sugar_tr"/>
    <property type="match status" value="1"/>
</dbReference>
<organism evidence="11 12">
    <name type="scientific">Saitozyma podzolica</name>
    <dbReference type="NCBI Taxonomy" id="1890683"/>
    <lineage>
        <taxon>Eukaryota</taxon>
        <taxon>Fungi</taxon>
        <taxon>Dikarya</taxon>
        <taxon>Basidiomycota</taxon>
        <taxon>Agaricomycotina</taxon>
        <taxon>Tremellomycetes</taxon>
        <taxon>Tremellales</taxon>
        <taxon>Trimorphomycetaceae</taxon>
        <taxon>Saitozyma</taxon>
    </lineage>
</organism>
<comment type="similarity">
    <text evidence="2 8">Belongs to the major facilitator superfamily. Sugar transporter (TC 2.A.1.1) family.</text>
</comment>
<keyword evidence="3 8" id="KW-0813">Transport</keyword>
<comment type="subcellular location">
    <subcellularLocation>
        <location evidence="1">Membrane</location>
        <topology evidence="1">Multi-pass membrane protein</topology>
    </subcellularLocation>
</comment>
<evidence type="ECO:0000313" key="11">
    <source>
        <dbReference type="EMBL" id="RSH85744.1"/>
    </source>
</evidence>
<feature type="transmembrane region" description="Helical" evidence="9">
    <location>
        <begin position="483"/>
        <end position="502"/>
    </location>
</feature>
<dbReference type="GO" id="GO:0016020">
    <property type="term" value="C:membrane"/>
    <property type="evidence" value="ECO:0007669"/>
    <property type="project" value="UniProtKB-SubCell"/>
</dbReference>
<feature type="transmembrane region" description="Helical" evidence="9">
    <location>
        <begin position="412"/>
        <end position="436"/>
    </location>
</feature>
<evidence type="ECO:0000256" key="4">
    <source>
        <dbReference type="ARBA" id="ARBA00022692"/>
    </source>
</evidence>
<dbReference type="OrthoDB" id="6612291at2759"/>
<dbReference type="PROSITE" id="PS00217">
    <property type="entry name" value="SUGAR_TRANSPORT_2"/>
    <property type="match status" value="1"/>
</dbReference>
<feature type="transmembrane region" description="Helical" evidence="9">
    <location>
        <begin position="448"/>
        <end position="471"/>
    </location>
</feature>
<keyword evidence="5 9" id="KW-1133">Transmembrane helix</keyword>
<dbReference type="PANTHER" id="PTHR48022">
    <property type="entry name" value="PLASTIDIC GLUCOSE TRANSPORTER 4"/>
    <property type="match status" value="1"/>
</dbReference>
<proteinExistence type="inferred from homology"/>
<keyword evidence="4 9" id="KW-0812">Transmembrane</keyword>
<dbReference type="PROSITE" id="PS00216">
    <property type="entry name" value="SUGAR_TRANSPORT_1"/>
    <property type="match status" value="1"/>
</dbReference>
<evidence type="ECO:0000256" key="7">
    <source>
        <dbReference type="ARBA" id="ARBA00049119"/>
    </source>
</evidence>
<dbReference type="InterPro" id="IPR036259">
    <property type="entry name" value="MFS_trans_sf"/>
</dbReference>
<keyword evidence="12" id="KW-1185">Reference proteome</keyword>